<evidence type="ECO:0000313" key="3">
    <source>
        <dbReference type="Proteomes" id="UP001152795"/>
    </source>
</evidence>
<dbReference type="EMBL" id="CACRXK020004991">
    <property type="protein sequence ID" value="CAB4004764.1"/>
    <property type="molecule type" value="Genomic_DNA"/>
</dbReference>
<accession>A0A7D9EAW3</accession>
<proteinExistence type="predicted"/>
<dbReference type="Proteomes" id="UP001152795">
    <property type="component" value="Unassembled WGS sequence"/>
</dbReference>
<dbReference type="PROSITE" id="PS50017">
    <property type="entry name" value="DEATH_DOMAIN"/>
    <property type="match status" value="1"/>
</dbReference>
<evidence type="ECO:0000256" key="1">
    <source>
        <dbReference type="SAM" id="MobiDB-lite"/>
    </source>
</evidence>
<keyword evidence="3" id="KW-1185">Reference proteome</keyword>
<dbReference type="SUPFAM" id="SSF47986">
    <property type="entry name" value="DEATH domain"/>
    <property type="match status" value="1"/>
</dbReference>
<organism evidence="2 3">
    <name type="scientific">Paramuricea clavata</name>
    <name type="common">Red gorgonian</name>
    <name type="synonym">Violescent sea-whip</name>
    <dbReference type="NCBI Taxonomy" id="317549"/>
    <lineage>
        <taxon>Eukaryota</taxon>
        <taxon>Metazoa</taxon>
        <taxon>Cnidaria</taxon>
        <taxon>Anthozoa</taxon>
        <taxon>Octocorallia</taxon>
        <taxon>Malacalcyonacea</taxon>
        <taxon>Plexauridae</taxon>
        <taxon>Paramuricea</taxon>
    </lineage>
</organism>
<name>A0A7D9EAW3_PARCT</name>
<dbReference type="Gene3D" id="1.10.533.10">
    <property type="entry name" value="Death Domain, Fas"/>
    <property type="match status" value="1"/>
</dbReference>
<dbReference type="OrthoDB" id="10037120at2759"/>
<reference evidence="2" key="1">
    <citation type="submission" date="2020-04" db="EMBL/GenBank/DDBJ databases">
        <authorList>
            <person name="Alioto T."/>
            <person name="Alioto T."/>
            <person name="Gomez Garrido J."/>
        </authorList>
    </citation>
    <scope>NUCLEOTIDE SEQUENCE</scope>
    <source>
        <strain evidence="2">A484AB</strain>
    </source>
</reference>
<feature type="region of interest" description="Disordered" evidence="1">
    <location>
        <begin position="301"/>
        <end position="363"/>
    </location>
</feature>
<dbReference type="InterPro" id="IPR011029">
    <property type="entry name" value="DEATH-like_dom_sf"/>
</dbReference>
<dbReference type="AlphaFoldDB" id="A0A7D9EAW3"/>
<sequence length="626" mass="70715">MGPRNNEVVGNAVMNGQFYVKGSYLKGAVSRKSNVHLSAESDGLVRLQINNPVDSGRAEEDCVETIVLKQDWLVYLSQTVGHSVSLVLVKTTKLSECIVLEARNENIAVLKVMETKLREFLRVITYDVKVRDTTTKNKPSVGVLHITRNKLVLIAGLPPNHSTLLDYTFAPSKNGITLALNEGLSFTELPNIVVLSDQTDDIWRTIQACMRAVGFCEPEEGQVRIAPSTSVEDKESLWLTSMKCSMKTQYVYYNLPTRPCKYIYMNLPDRRKAPHLNHEYINVFHVGSVYQNCWRSCIKPKDEDDTEIPPPPPPRQKPPPLPPKPRNRPPNSPLPPLPVPLRTPPSIPLPKRPDDPPSLPLPRLPEKYVRKEIQYVVYSSKPVMGQIFVIQVVFFQKNDYATLERIKKLEEEANYQVLKPLPDSISVSGDLRISLLDIDESCTLKSERNQVIEHEIVKEAILQSCWLIIEFHLEHNDKTRRNFHSKIVMQPKSGLKPRSSRTSKDVQISTTFQDVVQNGLHSPTPVVCNSLKSIGVRKYLEVCGLMDIPCALHNDWTGLAGEIGLTVDEVFKIQSKACFPNFSPTNEVLNIWSQRQSKSCNIDEFKVKLGNLQRGDVLEVLDESDS</sequence>
<dbReference type="InterPro" id="IPR000488">
    <property type="entry name" value="Death_dom"/>
</dbReference>
<gene>
    <name evidence="2" type="ORF">PACLA_8A014116</name>
</gene>
<dbReference type="Pfam" id="PF00531">
    <property type="entry name" value="Death"/>
    <property type="match status" value="1"/>
</dbReference>
<feature type="compositionally biased region" description="Pro residues" evidence="1">
    <location>
        <begin position="308"/>
        <end position="363"/>
    </location>
</feature>
<comment type="caution">
    <text evidence="2">The sequence shown here is derived from an EMBL/GenBank/DDBJ whole genome shotgun (WGS) entry which is preliminary data.</text>
</comment>
<protein>
    <submittedName>
        <fullName evidence="2">Myeloid differentiation primary response 88</fullName>
    </submittedName>
</protein>
<evidence type="ECO:0000313" key="2">
    <source>
        <dbReference type="EMBL" id="CAB4004764.1"/>
    </source>
</evidence>
<dbReference type="GO" id="GO:0007165">
    <property type="term" value="P:signal transduction"/>
    <property type="evidence" value="ECO:0007669"/>
    <property type="project" value="InterPro"/>
</dbReference>